<dbReference type="Proteomes" id="UP001147733">
    <property type="component" value="Unassembled WGS sequence"/>
</dbReference>
<sequence>MTKILDPLVDLPITAIRRRLEICGHRFPGIRQDKARLDRNSLSNTTGAESGDSGASANIDSEVSAHSSQASLGDQHNITAPAVH</sequence>
<dbReference type="RefSeq" id="XP_056504957.1">
    <property type="nucleotide sequence ID" value="XM_056639200.1"/>
</dbReference>
<evidence type="ECO:0000313" key="2">
    <source>
        <dbReference type="EMBL" id="KAJ5241953.1"/>
    </source>
</evidence>
<comment type="caution">
    <text evidence="2">The sequence shown here is derived from an EMBL/GenBank/DDBJ whole genome shotgun (WGS) entry which is preliminary data.</text>
</comment>
<name>A0A9W9PCN5_PENCI</name>
<feature type="region of interest" description="Disordered" evidence="1">
    <location>
        <begin position="33"/>
        <end position="84"/>
    </location>
</feature>
<feature type="compositionally biased region" description="Polar residues" evidence="1">
    <location>
        <begin position="40"/>
        <end position="78"/>
    </location>
</feature>
<proteinExistence type="predicted"/>
<reference evidence="2" key="1">
    <citation type="submission" date="2022-11" db="EMBL/GenBank/DDBJ databases">
        <authorList>
            <person name="Petersen C."/>
        </authorList>
    </citation>
    <scope>NUCLEOTIDE SEQUENCE</scope>
    <source>
        <strain evidence="2">IBT 23319</strain>
    </source>
</reference>
<dbReference type="OrthoDB" id="10346357at2759"/>
<dbReference type="GeneID" id="81378367"/>
<organism evidence="2 3">
    <name type="scientific">Penicillium citrinum</name>
    <dbReference type="NCBI Taxonomy" id="5077"/>
    <lineage>
        <taxon>Eukaryota</taxon>
        <taxon>Fungi</taxon>
        <taxon>Dikarya</taxon>
        <taxon>Ascomycota</taxon>
        <taxon>Pezizomycotina</taxon>
        <taxon>Eurotiomycetes</taxon>
        <taxon>Eurotiomycetidae</taxon>
        <taxon>Eurotiales</taxon>
        <taxon>Aspergillaceae</taxon>
        <taxon>Penicillium</taxon>
    </lineage>
</organism>
<accession>A0A9W9PCN5</accession>
<protein>
    <submittedName>
        <fullName evidence="2">ApbA-domain-containing protein</fullName>
    </submittedName>
</protein>
<keyword evidence="3" id="KW-1185">Reference proteome</keyword>
<evidence type="ECO:0000256" key="1">
    <source>
        <dbReference type="SAM" id="MobiDB-lite"/>
    </source>
</evidence>
<evidence type="ECO:0000313" key="3">
    <source>
        <dbReference type="Proteomes" id="UP001147733"/>
    </source>
</evidence>
<gene>
    <name evidence="2" type="ORF">N7469_000280</name>
</gene>
<reference evidence="2" key="2">
    <citation type="journal article" date="2023" name="IMA Fungus">
        <title>Comparative genomic study of the Penicillium genus elucidates a diverse pangenome and 15 lateral gene transfer events.</title>
        <authorList>
            <person name="Petersen C."/>
            <person name="Sorensen T."/>
            <person name="Nielsen M.R."/>
            <person name="Sondergaard T.E."/>
            <person name="Sorensen J.L."/>
            <person name="Fitzpatrick D.A."/>
            <person name="Frisvad J.C."/>
            <person name="Nielsen K.L."/>
        </authorList>
    </citation>
    <scope>NUCLEOTIDE SEQUENCE</scope>
    <source>
        <strain evidence="2">IBT 23319</strain>
    </source>
</reference>
<dbReference type="EMBL" id="JAPQKT010000001">
    <property type="protein sequence ID" value="KAJ5241953.1"/>
    <property type="molecule type" value="Genomic_DNA"/>
</dbReference>
<dbReference type="AlphaFoldDB" id="A0A9W9PCN5"/>